<evidence type="ECO:0000256" key="1">
    <source>
        <dbReference type="ARBA" id="ARBA00022729"/>
    </source>
</evidence>
<feature type="domain" description="EGF-like" evidence="6">
    <location>
        <begin position="1104"/>
        <end position="1145"/>
    </location>
</feature>
<keyword evidence="1 5" id="KW-0732">Signal</keyword>
<evidence type="ECO:0000313" key="7">
    <source>
        <dbReference type="EMBL" id="EAS02540.2"/>
    </source>
</evidence>
<feature type="transmembrane region" description="Helical" evidence="4">
    <location>
        <begin position="1641"/>
        <end position="1665"/>
    </location>
</feature>
<dbReference type="CDD" id="cd00064">
    <property type="entry name" value="FU"/>
    <property type="match status" value="3"/>
</dbReference>
<evidence type="ECO:0000256" key="3">
    <source>
        <dbReference type="ARBA" id="ARBA00023157"/>
    </source>
</evidence>
<dbReference type="KEGG" id="tet:TTHERM_00630600"/>
<evidence type="ECO:0000256" key="2">
    <source>
        <dbReference type="ARBA" id="ARBA00022737"/>
    </source>
</evidence>
<dbReference type="HOGENOM" id="CLU_002169_0_0_1"/>
<keyword evidence="8" id="KW-1185">Reference proteome</keyword>
<gene>
    <name evidence="7" type="ORF">TTHERM_00630600</name>
</gene>
<evidence type="ECO:0000313" key="8">
    <source>
        <dbReference type="Proteomes" id="UP000009168"/>
    </source>
</evidence>
<dbReference type="Proteomes" id="UP000009168">
    <property type="component" value="Unassembled WGS sequence"/>
</dbReference>
<dbReference type="SMART" id="SM00181">
    <property type="entry name" value="EGF"/>
    <property type="match status" value="8"/>
</dbReference>
<dbReference type="InterPro" id="IPR000742">
    <property type="entry name" value="EGF"/>
</dbReference>
<dbReference type="InParanoid" id="Q241N0"/>
<feature type="domain" description="EGF-like" evidence="6">
    <location>
        <begin position="459"/>
        <end position="490"/>
    </location>
</feature>
<proteinExistence type="predicted"/>
<evidence type="ECO:0000259" key="6">
    <source>
        <dbReference type="SMART" id="SM00181"/>
    </source>
</evidence>
<feature type="domain" description="EGF-like" evidence="6">
    <location>
        <begin position="248"/>
        <end position="296"/>
    </location>
</feature>
<dbReference type="eggNOG" id="KOG3525">
    <property type="taxonomic scope" value="Eukaryota"/>
</dbReference>
<dbReference type="Gene3D" id="2.10.220.10">
    <property type="entry name" value="Hormone Receptor, Insulin-like Growth Factor Receptor 1, Chain A, domain 2"/>
    <property type="match status" value="5"/>
</dbReference>
<feature type="chain" id="PRO_5004202465" evidence="5">
    <location>
        <begin position="31"/>
        <end position="1736"/>
    </location>
</feature>
<dbReference type="RefSeq" id="XP_001022785.2">
    <property type="nucleotide sequence ID" value="XM_001022785.2"/>
</dbReference>
<protein>
    <submittedName>
        <fullName evidence="7">Myxococcus cysteine-rich repeat protein</fullName>
    </submittedName>
</protein>
<keyword evidence="4" id="KW-0812">Transmembrane</keyword>
<name>Q241N0_TETTS</name>
<dbReference type="PANTHER" id="PTHR39767">
    <property type="entry name" value="CALCIUM/CALMODULIN-BINDING MEMBRANE PROTEIN PCM4-RELATED"/>
    <property type="match status" value="1"/>
</dbReference>
<dbReference type="EMBL" id="GG662532">
    <property type="protein sequence ID" value="EAS02540.2"/>
    <property type="molecule type" value="Genomic_DNA"/>
</dbReference>
<dbReference type="SUPFAM" id="SSF57184">
    <property type="entry name" value="Growth factor receptor domain"/>
    <property type="match status" value="6"/>
</dbReference>
<dbReference type="InterPro" id="IPR006212">
    <property type="entry name" value="Furin_repeat"/>
</dbReference>
<dbReference type="OrthoDB" id="300641at2759"/>
<dbReference type="InterPro" id="IPR009030">
    <property type="entry name" value="Growth_fac_rcpt_cys_sf"/>
</dbReference>
<keyword evidence="4" id="KW-1133">Transmembrane helix</keyword>
<feature type="domain" description="EGF-like" evidence="6">
    <location>
        <begin position="578"/>
        <end position="610"/>
    </location>
</feature>
<dbReference type="PANTHER" id="PTHR39767:SF2">
    <property type="entry name" value="CHROMOSOME UNDETERMINED SCAFFOLD_1, WHOLE GENOME SHOTGUN SEQUENCE"/>
    <property type="match status" value="1"/>
</dbReference>
<dbReference type="GeneID" id="7830883"/>
<organism evidence="7 8">
    <name type="scientific">Tetrahymena thermophila (strain SB210)</name>
    <dbReference type="NCBI Taxonomy" id="312017"/>
    <lineage>
        <taxon>Eukaryota</taxon>
        <taxon>Sar</taxon>
        <taxon>Alveolata</taxon>
        <taxon>Ciliophora</taxon>
        <taxon>Intramacronucleata</taxon>
        <taxon>Oligohymenophorea</taxon>
        <taxon>Hymenostomatida</taxon>
        <taxon>Tetrahymenina</taxon>
        <taxon>Tetrahymenidae</taxon>
        <taxon>Tetrahymena</taxon>
    </lineage>
</organism>
<evidence type="ECO:0000256" key="4">
    <source>
        <dbReference type="SAM" id="Phobius"/>
    </source>
</evidence>
<accession>Q241N0</accession>
<keyword evidence="4" id="KW-0472">Membrane</keyword>
<feature type="domain" description="EGF-like" evidence="6">
    <location>
        <begin position="728"/>
        <end position="766"/>
    </location>
</feature>
<feature type="domain" description="EGF-like" evidence="6">
    <location>
        <begin position="1153"/>
        <end position="1197"/>
    </location>
</feature>
<keyword evidence="2" id="KW-0677">Repeat</keyword>
<evidence type="ECO:0000256" key="5">
    <source>
        <dbReference type="SAM" id="SignalP"/>
    </source>
</evidence>
<dbReference type="SMART" id="SM00261">
    <property type="entry name" value="FU"/>
    <property type="match status" value="9"/>
</dbReference>
<reference evidence="8" key="1">
    <citation type="journal article" date="2006" name="PLoS Biol.">
        <title>Macronuclear genome sequence of the ciliate Tetrahymena thermophila, a model eukaryote.</title>
        <authorList>
            <person name="Eisen J.A."/>
            <person name="Coyne R.S."/>
            <person name="Wu M."/>
            <person name="Wu D."/>
            <person name="Thiagarajan M."/>
            <person name="Wortman J.R."/>
            <person name="Badger J.H."/>
            <person name="Ren Q."/>
            <person name="Amedeo P."/>
            <person name="Jones K.M."/>
            <person name="Tallon L.J."/>
            <person name="Delcher A.L."/>
            <person name="Salzberg S.L."/>
            <person name="Silva J.C."/>
            <person name="Haas B.J."/>
            <person name="Majoros W.H."/>
            <person name="Farzad M."/>
            <person name="Carlton J.M."/>
            <person name="Smith R.K. Jr."/>
            <person name="Garg J."/>
            <person name="Pearlman R.E."/>
            <person name="Karrer K.M."/>
            <person name="Sun L."/>
            <person name="Manning G."/>
            <person name="Elde N.C."/>
            <person name="Turkewitz A.P."/>
            <person name="Asai D.J."/>
            <person name="Wilkes D.E."/>
            <person name="Wang Y."/>
            <person name="Cai H."/>
            <person name="Collins K."/>
            <person name="Stewart B.A."/>
            <person name="Lee S.R."/>
            <person name="Wilamowska K."/>
            <person name="Weinberg Z."/>
            <person name="Ruzzo W.L."/>
            <person name="Wloga D."/>
            <person name="Gaertig J."/>
            <person name="Frankel J."/>
            <person name="Tsao C.-C."/>
            <person name="Gorovsky M.A."/>
            <person name="Keeling P.J."/>
            <person name="Waller R.F."/>
            <person name="Patron N.J."/>
            <person name="Cherry J.M."/>
            <person name="Stover N.A."/>
            <person name="Krieger C.J."/>
            <person name="del Toro C."/>
            <person name="Ryder H.F."/>
            <person name="Williamson S.C."/>
            <person name="Barbeau R.A."/>
            <person name="Hamilton E.P."/>
            <person name="Orias E."/>
        </authorList>
    </citation>
    <scope>NUCLEOTIDE SEQUENCE [LARGE SCALE GENOMIC DNA]</scope>
    <source>
        <strain evidence="8">SB210</strain>
    </source>
</reference>
<feature type="signal peptide" evidence="5">
    <location>
        <begin position="1"/>
        <end position="30"/>
    </location>
</feature>
<dbReference type="NCBIfam" id="TIGR02232">
    <property type="entry name" value="myxo_disulf_rpt"/>
    <property type="match status" value="4"/>
</dbReference>
<sequence length="1736" mass="195231">MTRKQKQIMNRFKIILVIFLFNLRIQSTTCDIQVYKRADDTAFPLSSWKYPNTKMVCNQRDSEFNQVMLGNYQLSRGSIANTLNVSNLPPHFQINFRVDLYIINTWDTETVSVIVNSQKQPLSVMTYDHNKARIKWQKVCVQGQLINYMQRNEYTLADANSNLSIDFKTNCDRNPLGLINNGSGCEDISNESFSIGQVQVFVDECHFSCLSCVGPQQNQCKLCFNNVIPTNGVCPQCVGASSIFDNGICVSSCPQNKINKNQVCVLRDQFCLVYQQNGYDCQQCQPNYFVWNGICVDKCPLFYDQNNNICQDMIRSLPSGFVALEGLQIQRFSSLHIKQLGFSIQNLNSNNNGFFFLGLNTMYTICGDIQLLGGFRSDYSQKNPISNIIVNLNGVSVQLASNQYIKKTSFNLCGFEQNDAYGEFNYVLADSATTDLSVIIDNQSNFDLGIRDFIVGGYSCANTCESCHAENPSLCLSCYNGFYLLNNKCVTECPSEQYQDQINKQCVSCSSTYPNCKICNQNSCLLCQNSYYFSPTNNCVTCSQTPIKQYWNPISMQCTDTCDSGLQADDQNQVCRNQCKDQGCLICNQASQNICQQCFSGYYLYNGSCVQSCPQGTSLDNSRVQCLSCIDPLCYTCNFDINNIPNCQQCVSGKYLDATNICQPCDQSCQTCNGGQPNQCLSCNSQDSNIVLNSDNTCTCKSVYYSFESSTQRCKPICGDKFKTPEEECETFDSSFENVFGCDSNCKIVSGYKCFHQDPYILDICISSLCGDGKVDPSEQCDDGNNINGDGCSLDCKQETGFNCQVQSGKSTCSSICGDNLVSQDEECDSNDVGCDQLNCKIKTNFGCSFTKYNEYLQTSNCFQCDDPFCMKCSKIDPIQQICLLCKENYFYDTNLKKCLACDQSCQTCFGSSPNQCKSCFDHKDQRVILDQNSNTCVCNSQYYKYDANQQICSPICHDMYKAPEEECEIQDPSLFENSKCVNCKIQSGYKCFSSKEFDLDICTTLKCGDGIRDQDEECDDGNQINSDACSLNCKIQKGYSCIQDIGSSKFKCQSTCGDRIKSNDEECDSADVGCSSDCKIISNYGCYLENSLATNLEVEKCFKCQDINCLRCTKTYNSVYSTYDETCSQCQDGFYMNNNSNKCEKCHFSCKTCSGPTANNCSSCYKNSNVVLNITSKQCTCQNNYYSYDITTNQCIPVCGDNHKTPEEECEINDLTAFSNSQGCVQCKVQPGYKCIHVDNIQLDVCMLSTCQNGILDSGEECDDGNLIQLDKCSLDCKVNKGYQCSQSLSQSDLKCEEKCGDNIATPSEECDPPGIGCSNNCQIMPGYGCQQVKGQNNMINFQPTQCFKCQSANCNRCEIVNNVEICKICENNYFLDTQSNQCQNCHSSCNTCKGPQAVDCLSCPDDKFILLVNGSCQKCDKLIGLYFDSQTQKCQELCGKGYMLTDKHLKLYGINKTIECDDSNIQDNDGCSQNCKIEHGFKCVNPLIKDENLISQSLCTTLTDGPTPFLKLEAQYTSQKNYYQIRGEIYFDRQISISSTQNIISYLDVENSLDYDIKIFKENLVLNTLMIQNIELQIRVYKPLNNITVFLKFKQSDITDKFNSSLLKKSISSQLPHIDLLAQDIYGNNAFTITFLNSFLGFLSYFMLFFVPFNIIVTLFDLLQSVNYLKFLNVNYPKELYVFLNLFNFANFEFFPNVSAKNAAVPLTFQREQVDSFLFSNLIQTVIIWNNQIC</sequence>
<feature type="domain" description="EGF-like" evidence="6">
    <location>
        <begin position="1386"/>
        <end position="1419"/>
    </location>
</feature>
<feature type="domain" description="EGF-like" evidence="6">
    <location>
        <begin position="1350"/>
        <end position="1385"/>
    </location>
</feature>
<dbReference type="InterPro" id="IPR011936">
    <property type="entry name" value="Myxo_disulph_rpt"/>
</dbReference>
<keyword evidence="3" id="KW-1015">Disulfide bond</keyword>
<dbReference type="Pfam" id="PF13948">
    <property type="entry name" value="DUF4215"/>
    <property type="match status" value="5"/>
</dbReference>